<dbReference type="AlphaFoldDB" id="A0A6C0LNG1"/>
<name>A0A6C0LNG1_9ZZZZ</name>
<organism evidence="1">
    <name type="scientific">viral metagenome</name>
    <dbReference type="NCBI Taxonomy" id="1070528"/>
    <lineage>
        <taxon>unclassified sequences</taxon>
        <taxon>metagenomes</taxon>
        <taxon>organismal metagenomes</taxon>
    </lineage>
</organism>
<evidence type="ECO:0000313" key="1">
    <source>
        <dbReference type="EMBL" id="QHU30812.1"/>
    </source>
</evidence>
<dbReference type="EMBL" id="MN740520">
    <property type="protein sequence ID" value="QHU30812.1"/>
    <property type="molecule type" value="Genomic_DNA"/>
</dbReference>
<proteinExistence type="predicted"/>
<protein>
    <submittedName>
        <fullName evidence="1">Uncharacterized protein</fullName>
    </submittedName>
</protein>
<sequence length="139" mass="15863">MYDEDRFHPTDENDIDNISGIEQYDRGMCTILEQFVTTKGTIVTKKKKVFTTAGVGTKIRNAASGMFYPDKVGSRGEDNYFKVAFISSKINSLNGSKTLFYNGPSEYMAHMNCSLDAAIIDKWNEKQLQLKRMPHQRVY</sequence>
<reference evidence="1" key="1">
    <citation type="journal article" date="2020" name="Nature">
        <title>Giant virus diversity and host interactions through global metagenomics.</title>
        <authorList>
            <person name="Schulz F."/>
            <person name="Roux S."/>
            <person name="Paez-Espino D."/>
            <person name="Jungbluth S."/>
            <person name="Walsh D.A."/>
            <person name="Denef V.J."/>
            <person name="McMahon K.D."/>
            <person name="Konstantinidis K.T."/>
            <person name="Eloe-Fadrosh E.A."/>
            <person name="Kyrpides N.C."/>
            <person name="Woyke T."/>
        </authorList>
    </citation>
    <scope>NUCLEOTIDE SEQUENCE</scope>
    <source>
        <strain evidence="1">GVMAG-M-3300027892-73</strain>
    </source>
</reference>
<accession>A0A6C0LNG1</accession>